<proteinExistence type="predicted"/>
<dbReference type="PANTHER" id="PTHR24410">
    <property type="entry name" value="HL07962P-RELATED"/>
    <property type="match status" value="1"/>
</dbReference>
<dbReference type="SMART" id="SM00225">
    <property type="entry name" value="BTB"/>
    <property type="match status" value="1"/>
</dbReference>
<dbReference type="HOGENOM" id="CLU_027011_1_0_1"/>
<dbReference type="PANTHER" id="PTHR24410:SF23">
    <property type="entry name" value="BTB DOMAIN-CONTAINING PROTEIN-RELATED"/>
    <property type="match status" value="1"/>
</dbReference>
<dbReference type="PROSITE" id="PS50188">
    <property type="entry name" value="B302_SPRY"/>
    <property type="match status" value="1"/>
</dbReference>
<dbReference type="PROSITE" id="PS50097">
    <property type="entry name" value="BTB"/>
    <property type="match status" value="1"/>
</dbReference>
<evidence type="ECO:0000313" key="4">
    <source>
        <dbReference type="Proteomes" id="UP000022910"/>
    </source>
</evidence>
<dbReference type="InterPro" id="IPR011333">
    <property type="entry name" value="SKP1/BTB/POZ_sf"/>
</dbReference>
<dbReference type="CDD" id="cd11709">
    <property type="entry name" value="SPRY"/>
    <property type="match status" value="1"/>
</dbReference>
<dbReference type="Gene3D" id="2.60.120.920">
    <property type="match status" value="1"/>
</dbReference>
<dbReference type="Pfam" id="PF00651">
    <property type="entry name" value="BTB"/>
    <property type="match status" value="1"/>
</dbReference>
<feature type="domain" description="B30.2/SPRY" evidence="2">
    <location>
        <begin position="287"/>
        <end position="467"/>
    </location>
</feature>
<dbReference type="InterPro" id="IPR003877">
    <property type="entry name" value="SPRY_dom"/>
</dbReference>
<dbReference type="InterPro" id="IPR000210">
    <property type="entry name" value="BTB/POZ_dom"/>
</dbReference>
<dbReference type="Proteomes" id="UP000022910">
    <property type="component" value="Unassembled WGS sequence"/>
</dbReference>
<accession>A0A015K3G9</accession>
<dbReference type="EMBL" id="JEMT01012289">
    <property type="protein sequence ID" value="EXX76332.1"/>
    <property type="molecule type" value="Genomic_DNA"/>
</dbReference>
<evidence type="ECO:0008006" key="5">
    <source>
        <dbReference type="Google" id="ProtNLM"/>
    </source>
</evidence>
<protein>
    <recommendedName>
        <fullName evidence="5">Btb/poz domain containing protein</fullName>
    </recommendedName>
</protein>
<feature type="domain" description="BTB" evidence="1">
    <location>
        <begin position="21"/>
        <end position="86"/>
    </location>
</feature>
<gene>
    <name evidence="3" type="ORF">RirG_033980</name>
</gene>
<evidence type="ECO:0000259" key="2">
    <source>
        <dbReference type="PROSITE" id="PS50188"/>
    </source>
</evidence>
<dbReference type="SUPFAM" id="SSF54695">
    <property type="entry name" value="POZ domain"/>
    <property type="match status" value="1"/>
</dbReference>
<dbReference type="Pfam" id="PF00622">
    <property type="entry name" value="SPRY"/>
    <property type="match status" value="1"/>
</dbReference>
<evidence type="ECO:0000313" key="3">
    <source>
        <dbReference type="EMBL" id="EXX76332.1"/>
    </source>
</evidence>
<sequence length="467" mass="53294">MTRGNSLEQDLRLLIDNEKYSDLVILCENEKKLHGSRAILAARSEVFDRLLYNGTKETQISFPKINSSVMKFILEYIYTGSIKKESLNKNNIIETFYAADYFQLPSLKEIILTTIKNADYLENYSPELLSKVVGIMPLSEDNILLNLLVETVSIIPLDTIEPDRLSIKALRYLLSCTYEKEKPFATPEYEVFRYSAILAAKQVSNDAYEAIMERLPALEQTKNSIQASNKFIPDYQKVAKELEPLVEFINFSRIKGQILTDIIEPLEIAPSKIIMDVYRKMAKSSNLVSGEIRGIPFTMYKFKESDYVWDKSACGSKLIIEDNGKVVYAPNGCEQHQCVRAKMPLNCKGIFEWSVIIETHCVNTWVGVCASENFNYEKWVGQPTSRALGTDGNISDYNGGRSNYCPHFKKNNTKITVHLDMNKKTFAFSVDGTKYKEVSVKELPSKLYPVVSLYRHARIRILPYSIV</sequence>
<organism evidence="3 4">
    <name type="scientific">Rhizophagus irregularis (strain DAOM 197198w)</name>
    <name type="common">Glomus intraradices</name>
    <dbReference type="NCBI Taxonomy" id="1432141"/>
    <lineage>
        <taxon>Eukaryota</taxon>
        <taxon>Fungi</taxon>
        <taxon>Fungi incertae sedis</taxon>
        <taxon>Mucoromycota</taxon>
        <taxon>Glomeromycotina</taxon>
        <taxon>Glomeromycetes</taxon>
        <taxon>Glomerales</taxon>
        <taxon>Glomeraceae</taxon>
        <taxon>Rhizophagus</taxon>
    </lineage>
</organism>
<dbReference type="AlphaFoldDB" id="A0A015K3G9"/>
<dbReference type="OrthoDB" id="1022638at2759"/>
<dbReference type="Gene3D" id="3.30.710.10">
    <property type="entry name" value="Potassium Channel Kv1.1, Chain A"/>
    <property type="match status" value="1"/>
</dbReference>
<comment type="caution">
    <text evidence="3">The sequence shown here is derived from an EMBL/GenBank/DDBJ whole genome shotgun (WGS) entry which is preliminary data.</text>
</comment>
<keyword evidence="4" id="KW-1185">Reference proteome</keyword>
<dbReference type="InterPro" id="IPR051481">
    <property type="entry name" value="BTB-POZ/Galectin-3-binding"/>
</dbReference>
<dbReference type="InterPro" id="IPR013320">
    <property type="entry name" value="ConA-like_dom_sf"/>
</dbReference>
<reference evidence="3 4" key="1">
    <citation type="submission" date="2014-02" db="EMBL/GenBank/DDBJ databases">
        <title>Single nucleus genome sequencing reveals high similarity among nuclei of an endomycorrhizal fungus.</title>
        <authorList>
            <person name="Lin K."/>
            <person name="Geurts R."/>
            <person name="Zhang Z."/>
            <person name="Limpens E."/>
            <person name="Saunders D.G."/>
            <person name="Mu D."/>
            <person name="Pang E."/>
            <person name="Cao H."/>
            <person name="Cha H."/>
            <person name="Lin T."/>
            <person name="Zhou Q."/>
            <person name="Shang Y."/>
            <person name="Li Y."/>
            <person name="Ivanov S."/>
            <person name="Sharma T."/>
            <person name="Velzen R.V."/>
            <person name="Ruijter N.D."/>
            <person name="Aanen D.K."/>
            <person name="Win J."/>
            <person name="Kamoun S."/>
            <person name="Bisseling T."/>
            <person name="Huang S."/>
        </authorList>
    </citation>
    <scope>NUCLEOTIDE SEQUENCE [LARGE SCALE GENOMIC DNA]</scope>
    <source>
        <strain evidence="4">DAOM197198w</strain>
    </source>
</reference>
<dbReference type="InterPro" id="IPR043136">
    <property type="entry name" value="B30.2/SPRY_sf"/>
</dbReference>
<name>A0A015K3G9_RHIIW</name>
<dbReference type="InterPro" id="IPR001870">
    <property type="entry name" value="B30.2/SPRY"/>
</dbReference>
<dbReference type="SUPFAM" id="SSF49899">
    <property type="entry name" value="Concanavalin A-like lectins/glucanases"/>
    <property type="match status" value="1"/>
</dbReference>
<evidence type="ECO:0000259" key="1">
    <source>
        <dbReference type="PROSITE" id="PS50097"/>
    </source>
</evidence>